<feature type="chain" id="PRO_5046951812" description="Lipoprotein" evidence="1">
    <location>
        <begin position="23"/>
        <end position="230"/>
    </location>
</feature>
<dbReference type="RefSeq" id="WP_229961168.1">
    <property type="nucleotide sequence ID" value="NZ_JAJJWI010000010.1"/>
</dbReference>
<dbReference type="EMBL" id="JBHUHV010000018">
    <property type="protein sequence ID" value="MFD2066355.1"/>
    <property type="molecule type" value="Genomic_DNA"/>
</dbReference>
<protein>
    <recommendedName>
        <fullName evidence="4">Lipoprotein</fullName>
    </recommendedName>
</protein>
<keyword evidence="3" id="KW-1185">Reference proteome</keyword>
<keyword evidence="1" id="KW-0732">Signal</keyword>
<name>A0ABW4WWV0_9BACT</name>
<feature type="signal peptide" evidence="1">
    <location>
        <begin position="1"/>
        <end position="22"/>
    </location>
</feature>
<evidence type="ECO:0008006" key="4">
    <source>
        <dbReference type="Google" id="ProtNLM"/>
    </source>
</evidence>
<evidence type="ECO:0000313" key="2">
    <source>
        <dbReference type="EMBL" id="MFD2066355.1"/>
    </source>
</evidence>
<evidence type="ECO:0000313" key="3">
    <source>
        <dbReference type="Proteomes" id="UP001597369"/>
    </source>
</evidence>
<dbReference type="Proteomes" id="UP001597369">
    <property type="component" value="Unassembled WGS sequence"/>
</dbReference>
<sequence length="230" mass="25201">MKHTSTPHLGFCKKLLLLLVLASFTGCIPHTTHTASLGGCPNALTSGEKVLIGEAKGVTANQSYKLYEKLAPQVSETGLLPSYVVEQDMYLRMHGIKPDQATDTSNLAKMQQLGYGYYLQLSVGNLEAGLGYYSDSADEIRQMQQYEGLQSHADDTKATVHFQLYSTQTRNLIYTLATTTEMSGISLPNKDYENGYRGKTTLNVSTVPSAVSRALQKGTKKLLKNCNCCQ</sequence>
<dbReference type="PROSITE" id="PS51257">
    <property type="entry name" value="PROKAR_LIPOPROTEIN"/>
    <property type="match status" value="1"/>
</dbReference>
<evidence type="ECO:0000256" key="1">
    <source>
        <dbReference type="SAM" id="SignalP"/>
    </source>
</evidence>
<proteinExistence type="predicted"/>
<gene>
    <name evidence="2" type="ORF">ACFSKU_05620</name>
</gene>
<accession>A0ABW4WWV0</accession>
<reference evidence="3" key="1">
    <citation type="journal article" date="2019" name="Int. J. Syst. Evol. Microbiol.">
        <title>The Global Catalogue of Microorganisms (GCM) 10K type strain sequencing project: providing services to taxonomists for standard genome sequencing and annotation.</title>
        <authorList>
            <consortium name="The Broad Institute Genomics Platform"/>
            <consortium name="The Broad Institute Genome Sequencing Center for Infectious Disease"/>
            <person name="Wu L."/>
            <person name="Ma J."/>
        </authorList>
    </citation>
    <scope>NUCLEOTIDE SEQUENCE [LARGE SCALE GENOMIC DNA]</scope>
    <source>
        <strain evidence="3">JCM 16545</strain>
    </source>
</reference>
<comment type="caution">
    <text evidence="2">The sequence shown here is derived from an EMBL/GenBank/DDBJ whole genome shotgun (WGS) entry which is preliminary data.</text>
</comment>
<organism evidence="2 3">
    <name type="scientific">Pontibacter silvestris</name>
    <dbReference type="NCBI Taxonomy" id="2305183"/>
    <lineage>
        <taxon>Bacteria</taxon>
        <taxon>Pseudomonadati</taxon>
        <taxon>Bacteroidota</taxon>
        <taxon>Cytophagia</taxon>
        <taxon>Cytophagales</taxon>
        <taxon>Hymenobacteraceae</taxon>
        <taxon>Pontibacter</taxon>
    </lineage>
</organism>